<evidence type="ECO:0000256" key="2">
    <source>
        <dbReference type="PROSITE-ProRule" id="PRU00192"/>
    </source>
</evidence>
<dbReference type="RefSeq" id="XP_026180984.1">
    <property type="nucleotide sequence ID" value="XM_026325199.1"/>
</dbReference>
<keyword evidence="7" id="KW-1185">Reference proteome</keyword>
<evidence type="ECO:0000313" key="7">
    <source>
        <dbReference type="Proteomes" id="UP000261640"/>
    </source>
</evidence>
<dbReference type="PROSITE" id="PS50002">
    <property type="entry name" value="SH3"/>
    <property type="match status" value="1"/>
</dbReference>
<dbReference type="SMART" id="SM00326">
    <property type="entry name" value="SH3"/>
    <property type="match status" value="1"/>
</dbReference>
<dbReference type="InterPro" id="IPR027681">
    <property type="entry name" value="IRSp53/IRTKS/Pinkbar"/>
</dbReference>
<dbReference type="OrthoDB" id="9944156at2759"/>
<keyword evidence="1 2" id="KW-0728">SH3 domain</keyword>
<dbReference type="PANTHER" id="PTHR14206">
    <property type="entry name" value="BRAIN-SPECIFIC ANGIOGENESIS INHIBITOR 1-ASSOCIATED PROTEIN 2"/>
    <property type="match status" value="1"/>
</dbReference>
<dbReference type="Pfam" id="PF14604">
    <property type="entry name" value="SH3_9"/>
    <property type="match status" value="1"/>
</dbReference>
<dbReference type="Ensembl" id="ENSMAMT00000008221.2">
    <property type="protein sequence ID" value="ENSMAMP00000008003.2"/>
    <property type="gene ID" value="ENSMAMG00000005460.2"/>
</dbReference>
<reference evidence="6" key="2">
    <citation type="submission" date="2025-09" db="UniProtKB">
        <authorList>
            <consortium name="Ensembl"/>
        </authorList>
    </citation>
    <scope>IDENTIFICATION</scope>
</reference>
<dbReference type="GeneTree" id="ENSGT00940000153560"/>
<dbReference type="SUPFAM" id="SSF50044">
    <property type="entry name" value="SH3-domain"/>
    <property type="match status" value="1"/>
</dbReference>
<feature type="domain" description="IMD" evidence="5">
    <location>
        <begin position="10"/>
        <end position="232"/>
    </location>
</feature>
<dbReference type="GeneID" id="113141022"/>
<feature type="region of interest" description="Disordered" evidence="3">
    <location>
        <begin position="336"/>
        <end position="446"/>
    </location>
</feature>
<evidence type="ECO:0000259" key="5">
    <source>
        <dbReference type="PROSITE" id="PS51338"/>
    </source>
</evidence>
<dbReference type="PROSITE" id="PS51338">
    <property type="entry name" value="IMD"/>
    <property type="match status" value="1"/>
</dbReference>
<dbReference type="Pfam" id="PF08397">
    <property type="entry name" value="IMD"/>
    <property type="match status" value="2"/>
</dbReference>
<protein>
    <submittedName>
        <fullName evidence="6">BAR/IMD domain containing adaptor protein 2 like 2a</fullName>
    </submittedName>
</protein>
<dbReference type="SUPFAM" id="SSF103657">
    <property type="entry name" value="BAR/IMD domain-like"/>
    <property type="match status" value="1"/>
</dbReference>
<evidence type="ECO:0000256" key="3">
    <source>
        <dbReference type="SAM" id="MobiDB-lite"/>
    </source>
</evidence>
<sequence length="446" mass="49374">MFCAVLDRNMSGMNSDQLYRSTLGIYSSLMDEFNPSLQKLVLLGNSYVQAFRALAATSEAYFSALSKIGEKAFHTMSSRSLGDVLIQISESQRRLTLELEGLFRWFSMEVLQEMDNNIRLDKDFISGSRSHYEMEVQRQAAALQRQLMRGSNQDCSEYVQFLKVSHGEALGEEERRYRFLAEKHCGLIQSFAHLMNKVGGSLQQTADTWTEKANATRQPEAGQPTILDNARGIKEEEMRKSKEELALGKIPSRAPSPQGSISCFAADPAAGGPGGRSMRALVAHQPSGSRPTLLPFTRGEVITVLVQQPKNGWLYGRADSSLRQGWFPASYVEPLDDTATRSSTSTLRSSNSMSNLLNQSGSSSHIAAPPPPPPPPSSSIISNKRSEMEPVTSNPDKRAESNSENKRPQPHGSRPELFPRGTNPFATVKLKPTSTNDRSAPRLYRR</sequence>
<dbReference type="Gene3D" id="2.30.30.40">
    <property type="entry name" value="SH3 Domains"/>
    <property type="match status" value="1"/>
</dbReference>
<feature type="domain" description="SH3" evidence="4">
    <location>
        <begin position="273"/>
        <end position="337"/>
    </location>
</feature>
<dbReference type="InterPro" id="IPR001452">
    <property type="entry name" value="SH3_domain"/>
</dbReference>
<feature type="compositionally biased region" description="Basic and acidic residues" evidence="3">
    <location>
        <begin position="395"/>
        <end position="407"/>
    </location>
</feature>
<dbReference type="Gene3D" id="1.20.1270.60">
    <property type="entry name" value="Arfaptin homology (AH) domain/BAR domain"/>
    <property type="match status" value="1"/>
</dbReference>
<proteinExistence type="predicted"/>
<accession>A0A3Q3L2A4</accession>
<feature type="compositionally biased region" description="Pro residues" evidence="3">
    <location>
        <begin position="368"/>
        <end position="377"/>
    </location>
</feature>
<reference evidence="6" key="1">
    <citation type="submission" date="2025-08" db="UniProtKB">
        <authorList>
            <consortium name="Ensembl"/>
        </authorList>
    </citation>
    <scope>IDENTIFICATION</scope>
</reference>
<dbReference type="InterPro" id="IPR036028">
    <property type="entry name" value="SH3-like_dom_sf"/>
</dbReference>
<dbReference type="Proteomes" id="UP000261640">
    <property type="component" value="Unplaced"/>
</dbReference>
<dbReference type="GO" id="GO:0007009">
    <property type="term" value="P:plasma membrane organization"/>
    <property type="evidence" value="ECO:0007669"/>
    <property type="project" value="InterPro"/>
</dbReference>
<organism evidence="6 7">
    <name type="scientific">Mastacembelus armatus</name>
    <name type="common">zig-zag eel</name>
    <dbReference type="NCBI Taxonomy" id="205130"/>
    <lineage>
        <taxon>Eukaryota</taxon>
        <taxon>Metazoa</taxon>
        <taxon>Chordata</taxon>
        <taxon>Craniata</taxon>
        <taxon>Vertebrata</taxon>
        <taxon>Euteleostomi</taxon>
        <taxon>Actinopterygii</taxon>
        <taxon>Neopterygii</taxon>
        <taxon>Teleostei</taxon>
        <taxon>Neoteleostei</taxon>
        <taxon>Acanthomorphata</taxon>
        <taxon>Anabantaria</taxon>
        <taxon>Synbranchiformes</taxon>
        <taxon>Mastacembelidae</taxon>
        <taxon>Mastacembelus</taxon>
    </lineage>
</organism>
<dbReference type="GO" id="GO:0005654">
    <property type="term" value="C:nucleoplasm"/>
    <property type="evidence" value="ECO:0007669"/>
    <property type="project" value="TreeGrafter"/>
</dbReference>
<dbReference type="InterPro" id="IPR027267">
    <property type="entry name" value="AH/BAR_dom_sf"/>
</dbReference>
<evidence type="ECO:0000313" key="6">
    <source>
        <dbReference type="Ensembl" id="ENSMAMP00000008003.2"/>
    </source>
</evidence>
<evidence type="ECO:0000259" key="4">
    <source>
        <dbReference type="PROSITE" id="PS50002"/>
    </source>
</evidence>
<dbReference type="PANTHER" id="PTHR14206:SF5">
    <property type="entry name" value="BRAIN-SPECIFIC ANGIOGENESIS INHIBITOR 1-ASSOCIATED PROTEIN 2-LIKE PROTEIN 2"/>
    <property type="match status" value="1"/>
</dbReference>
<dbReference type="CTD" id="394210"/>
<dbReference type="GO" id="GO:0005829">
    <property type="term" value="C:cytosol"/>
    <property type="evidence" value="ECO:0007669"/>
    <property type="project" value="TreeGrafter"/>
</dbReference>
<name>A0A3Q3L2A4_9TELE</name>
<dbReference type="AlphaFoldDB" id="A0A3Q3L2A4"/>
<dbReference type="InParanoid" id="A0A3Q3L2A4"/>
<dbReference type="GO" id="GO:0030838">
    <property type="term" value="P:positive regulation of actin filament polymerization"/>
    <property type="evidence" value="ECO:0007669"/>
    <property type="project" value="TreeGrafter"/>
</dbReference>
<feature type="region of interest" description="Disordered" evidence="3">
    <location>
        <begin position="245"/>
        <end position="290"/>
    </location>
</feature>
<dbReference type="GO" id="GO:0051017">
    <property type="term" value="P:actin filament bundle assembly"/>
    <property type="evidence" value="ECO:0007669"/>
    <property type="project" value="TreeGrafter"/>
</dbReference>
<evidence type="ECO:0000256" key="1">
    <source>
        <dbReference type="ARBA" id="ARBA00022443"/>
    </source>
</evidence>
<feature type="compositionally biased region" description="Low complexity" evidence="3">
    <location>
        <begin position="340"/>
        <end position="367"/>
    </location>
</feature>
<dbReference type="InterPro" id="IPR013606">
    <property type="entry name" value="I-BAR_dom"/>
</dbReference>
<dbReference type="STRING" id="205130.ENSMAMP00000008003"/>
<dbReference type="GO" id="GO:0051764">
    <property type="term" value="P:actin crosslink formation"/>
    <property type="evidence" value="ECO:0007669"/>
    <property type="project" value="TreeGrafter"/>
</dbReference>